<protein>
    <submittedName>
        <fullName evidence="12">Membrane protein</fullName>
    </submittedName>
</protein>
<evidence type="ECO:0000256" key="4">
    <source>
        <dbReference type="ARBA" id="ARBA00022676"/>
    </source>
</evidence>
<feature type="transmembrane region" description="Helical" evidence="11">
    <location>
        <begin position="427"/>
        <end position="443"/>
    </location>
</feature>
<feature type="transmembrane region" description="Helical" evidence="11">
    <location>
        <begin position="403"/>
        <end position="421"/>
    </location>
</feature>
<dbReference type="PANTHER" id="PTHR12468">
    <property type="entry name" value="GPI MANNOSYLTRANSFERASE 2"/>
    <property type="match status" value="1"/>
</dbReference>
<dbReference type="GO" id="GO:0000009">
    <property type="term" value="F:alpha-1,6-mannosyltransferase activity"/>
    <property type="evidence" value="ECO:0007669"/>
    <property type="project" value="InterPro"/>
</dbReference>
<evidence type="ECO:0000313" key="13">
    <source>
        <dbReference type="Proteomes" id="UP000286746"/>
    </source>
</evidence>
<dbReference type="RefSeq" id="WP_174857164.1">
    <property type="nucleotide sequence ID" value="NZ_BHZD01000001.1"/>
</dbReference>
<dbReference type="EMBL" id="BHZD01000001">
    <property type="protein sequence ID" value="GCD43431.1"/>
    <property type="molecule type" value="Genomic_DNA"/>
</dbReference>
<feature type="transmembrane region" description="Helical" evidence="11">
    <location>
        <begin position="314"/>
        <end position="334"/>
    </location>
</feature>
<dbReference type="GO" id="GO:0004376">
    <property type="term" value="F:GPI mannosyltransferase activity"/>
    <property type="evidence" value="ECO:0007669"/>
    <property type="project" value="InterPro"/>
</dbReference>
<evidence type="ECO:0000256" key="11">
    <source>
        <dbReference type="SAM" id="Phobius"/>
    </source>
</evidence>
<feature type="compositionally biased region" description="Pro residues" evidence="10">
    <location>
        <begin position="286"/>
        <end position="296"/>
    </location>
</feature>
<keyword evidence="3" id="KW-0337">GPI-anchor biosynthesis</keyword>
<dbReference type="InterPro" id="IPR007315">
    <property type="entry name" value="PIG-V/Gpi18"/>
</dbReference>
<evidence type="ECO:0000256" key="6">
    <source>
        <dbReference type="ARBA" id="ARBA00022692"/>
    </source>
</evidence>
<feature type="region of interest" description="Disordered" evidence="10">
    <location>
        <begin position="1"/>
        <end position="21"/>
    </location>
</feature>
<keyword evidence="5" id="KW-0808">Transferase</keyword>
<accession>A0A401W2A8</accession>
<evidence type="ECO:0000256" key="5">
    <source>
        <dbReference type="ARBA" id="ARBA00022679"/>
    </source>
</evidence>
<dbReference type="AlphaFoldDB" id="A0A401W2A8"/>
<keyword evidence="8 11" id="KW-1133">Transmembrane helix</keyword>
<keyword evidence="6 11" id="KW-0812">Transmembrane</keyword>
<feature type="transmembrane region" description="Helical" evidence="11">
    <location>
        <begin position="169"/>
        <end position="188"/>
    </location>
</feature>
<evidence type="ECO:0000256" key="8">
    <source>
        <dbReference type="ARBA" id="ARBA00022989"/>
    </source>
</evidence>
<feature type="region of interest" description="Disordered" evidence="10">
    <location>
        <begin position="252"/>
        <end position="299"/>
    </location>
</feature>
<evidence type="ECO:0000256" key="3">
    <source>
        <dbReference type="ARBA" id="ARBA00022502"/>
    </source>
</evidence>
<dbReference type="UniPathway" id="UPA00196"/>
<dbReference type="PANTHER" id="PTHR12468:SF2">
    <property type="entry name" value="GPI MANNOSYLTRANSFERASE 2"/>
    <property type="match status" value="1"/>
</dbReference>
<feature type="transmembrane region" description="Helical" evidence="11">
    <location>
        <begin position="450"/>
        <end position="472"/>
    </location>
</feature>
<evidence type="ECO:0000256" key="2">
    <source>
        <dbReference type="ARBA" id="ARBA00004687"/>
    </source>
</evidence>
<evidence type="ECO:0000256" key="9">
    <source>
        <dbReference type="ARBA" id="ARBA00023136"/>
    </source>
</evidence>
<feature type="compositionally biased region" description="Low complexity" evidence="10">
    <location>
        <begin position="1"/>
        <end position="14"/>
    </location>
</feature>
<sequence>MSPTAPGTAASAPAVSDPTAPDPAAVLAPVAGPAPRGPAARAAGALLRRAGPALLGYAAVRLLGTLVLMKWAHLQHRGLWPLLADRWDSGWYLGIADHGYSFAFDENGSDESNLAFFPLYPVVVKAVAGVTPGSRASVGVVVAVGCALLAAWGIFAVGERLYGARVGTVLAVLWGATPVAVVQWMGYTESLFTALVAWSLYAVLTDRWVTAGVLCLLSGLTRPTGLALVAAVCVSAVVALWRLRRAAAAEPAPAPASGRPATPARAPAPTVASAPVRTPDSAPEPARGPGPDPAPLAAPLAAPLPADRDRVRRIVLGALLAPLGWLAYVGWVGLRLGRADGYFAVQRQWANQWDGGKETLRTLRDLLMYPSRPQLFLVVVALVLIVSVALFILCVGDRQPLPLLVFSAVLLLIVLGSGGVFFPRARFLLPGFPLLLPLALAIARAHRRVAVLALAGAALGSAYFGAYMSLVYGGPP</sequence>
<evidence type="ECO:0000256" key="1">
    <source>
        <dbReference type="ARBA" id="ARBA00004477"/>
    </source>
</evidence>
<comment type="pathway">
    <text evidence="2">Glycolipid biosynthesis; glycosylphosphatidylinositol-anchor biosynthesis.</text>
</comment>
<dbReference type="GO" id="GO:0006506">
    <property type="term" value="P:GPI anchor biosynthetic process"/>
    <property type="evidence" value="ECO:0007669"/>
    <property type="project" value="UniProtKB-UniPathway"/>
</dbReference>
<evidence type="ECO:0000313" key="12">
    <source>
        <dbReference type="EMBL" id="GCD43431.1"/>
    </source>
</evidence>
<comment type="caution">
    <text evidence="12">The sequence shown here is derived from an EMBL/GenBank/DDBJ whole genome shotgun (WGS) entry which is preliminary data.</text>
</comment>
<evidence type="ECO:0000256" key="7">
    <source>
        <dbReference type="ARBA" id="ARBA00022824"/>
    </source>
</evidence>
<name>A0A401W2A8_STREY</name>
<comment type="subcellular location">
    <subcellularLocation>
        <location evidence="1">Endoplasmic reticulum membrane</location>
        <topology evidence="1">Multi-pass membrane protein</topology>
    </subcellularLocation>
</comment>
<feature type="compositionally biased region" description="Low complexity" evidence="10">
    <location>
        <begin position="252"/>
        <end position="285"/>
    </location>
</feature>
<feature type="transmembrane region" description="Helical" evidence="11">
    <location>
        <begin position="208"/>
        <end position="241"/>
    </location>
</feature>
<keyword evidence="4" id="KW-0328">Glycosyltransferase</keyword>
<organism evidence="12 13">
    <name type="scientific">Streptomyces paromomycinus</name>
    <name type="common">Streptomyces rimosus subsp. paromomycinus</name>
    <dbReference type="NCBI Taxonomy" id="92743"/>
    <lineage>
        <taxon>Bacteria</taxon>
        <taxon>Bacillati</taxon>
        <taxon>Actinomycetota</taxon>
        <taxon>Actinomycetes</taxon>
        <taxon>Kitasatosporales</taxon>
        <taxon>Streptomycetaceae</taxon>
        <taxon>Streptomyces</taxon>
    </lineage>
</organism>
<keyword evidence="7" id="KW-0256">Endoplasmic reticulum</keyword>
<evidence type="ECO:0000256" key="10">
    <source>
        <dbReference type="SAM" id="MobiDB-lite"/>
    </source>
</evidence>
<keyword evidence="9 11" id="KW-0472">Membrane</keyword>
<gene>
    <name evidence="12" type="ORF">GKJPGBOP_03112</name>
</gene>
<dbReference type="GO" id="GO:0016020">
    <property type="term" value="C:membrane"/>
    <property type="evidence" value="ECO:0007669"/>
    <property type="project" value="GOC"/>
</dbReference>
<proteinExistence type="predicted"/>
<dbReference type="Proteomes" id="UP000286746">
    <property type="component" value="Unassembled WGS sequence"/>
</dbReference>
<keyword evidence="13" id="KW-1185">Reference proteome</keyword>
<feature type="transmembrane region" description="Helical" evidence="11">
    <location>
        <begin position="136"/>
        <end position="157"/>
    </location>
</feature>
<reference evidence="12 13" key="1">
    <citation type="submission" date="2018-11" db="EMBL/GenBank/DDBJ databases">
        <title>Whole genome sequence of Streptomyces paromomycinus NBRC 15454(T).</title>
        <authorList>
            <person name="Komaki H."/>
            <person name="Tamura T."/>
        </authorList>
    </citation>
    <scope>NUCLEOTIDE SEQUENCE [LARGE SCALE GENOMIC DNA]</scope>
    <source>
        <strain evidence="12 13">NBRC 15454</strain>
    </source>
</reference>
<feature type="transmembrane region" description="Helical" evidence="11">
    <location>
        <begin position="375"/>
        <end position="396"/>
    </location>
</feature>